<dbReference type="PATRIC" id="fig|1008153.3.peg.4024"/>
<keyword evidence="3" id="KW-1185">Reference proteome</keyword>
<dbReference type="RefSeq" id="WP_157078549.1">
    <property type="nucleotide sequence ID" value="NZ_LTAZ01000016.1"/>
</dbReference>
<dbReference type="InterPro" id="IPR001841">
    <property type="entry name" value="Znf_RING"/>
</dbReference>
<comment type="caution">
    <text evidence="2">The sequence shown here is derived from an EMBL/GenBank/DDBJ whole genome shotgun (WGS) entry which is preliminary data.</text>
</comment>
<dbReference type="PROSITE" id="PS50089">
    <property type="entry name" value="ZF_RING_2"/>
    <property type="match status" value="1"/>
</dbReference>
<dbReference type="OrthoDB" id="372450at2157"/>
<proteinExistence type="predicted"/>
<sequence>MVRCYICESQCTSDNEVFVCEHCGNSCHRHCMEEYDTDVCPKCVGEPMIGAIEF</sequence>
<evidence type="ECO:0000313" key="3">
    <source>
        <dbReference type="Proteomes" id="UP000075321"/>
    </source>
</evidence>
<dbReference type="AlphaFoldDB" id="A0A151A953"/>
<dbReference type="Proteomes" id="UP000075321">
    <property type="component" value="Unassembled WGS sequence"/>
</dbReference>
<evidence type="ECO:0000259" key="1">
    <source>
        <dbReference type="PROSITE" id="PS50089"/>
    </source>
</evidence>
<reference evidence="2 3" key="1">
    <citation type="submission" date="2016-02" db="EMBL/GenBank/DDBJ databases">
        <title>Genome sequence of Halalkalicoccus paucihalophilus DSM 24557.</title>
        <authorList>
            <person name="Poehlein A."/>
            <person name="Daniel R."/>
        </authorList>
    </citation>
    <scope>NUCLEOTIDE SEQUENCE [LARGE SCALE GENOMIC DNA]</scope>
    <source>
        <strain evidence="2 3">DSM 24557</strain>
    </source>
</reference>
<organism evidence="2 3">
    <name type="scientific">Halalkalicoccus paucihalophilus</name>
    <dbReference type="NCBI Taxonomy" id="1008153"/>
    <lineage>
        <taxon>Archaea</taxon>
        <taxon>Methanobacteriati</taxon>
        <taxon>Methanobacteriota</taxon>
        <taxon>Stenosarchaea group</taxon>
        <taxon>Halobacteria</taxon>
        <taxon>Halobacteriales</taxon>
        <taxon>Halococcaceae</taxon>
        <taxon>Halalkalicoccus</taxon>
    </lineage>
</organism>
<protein>
    <recommendedName>
        <fullName evidence="1">RING-type domain-containing protein</fullName>
    </recommendedName>
</protein>
<name>A0A151A953_9EURY</name>
<evidence type="ECO:0000313" key="2">
    <source>
        <dbReference type="EMBL" id="KYH24133.1"/>
    </source>
</evidence>
<feature type="domain" description="RING-type" evidence="1">
    <location>
        <begin position="4"/>
        <end position="43"/>
    </location>
</feature>
<accession>A0A151A953</accession>
<gene>
    <name evidence="2" type="ORF">HAPAU_37760</name>
</gene>
<dbReference type="EMBL" id="LTAZ01000016">
    <property type="protein sequence ID" value="KYH24133.1"/>
    <property type="molecule type" value="Genomic_DNA"/>
</dbReference>